<evidence type="ECO:0000313" key="6">
    <source>
        <dbReference type="Proteomes" id="UP001273166"/>
    </source>
</evidence>
<feature type="compositionally biased region" description="Basic and acidic residues" evidence="3">
    <location>
        <begin position="181"/>
        <end position="191"/>
    </location>
</feature>
<dbReference type="InterPro" id="IPR001810">
    <property type="entry name" value="F-box_dom"/>
</dbReference>
<dbReference type="InterPro" id="IPR036047">
    <property type="entry name" value="F-box-like_dom_sf"/>
</dbReference>
<keyword evidence="2" id="KW-0833">Ubl conjugation pathway</keyword>
<name>A0AAJ0M1K7_9PEZI</name>
<evidence type="ECO:0000259" key="4">
    <source>
        <dbReference type="PROSITE" id="PS50181"/>
    </source>
</evidence>
<feature type="domain" description="F-box" evidence="4">
    <location>
        <begin position="14"/>
        <end position="60"/>
    </location>
</feature>
<evidence type="ECO:0000256" key="1">
    <source>
        <dbReference type="ARBA" id="ARBA00004906"/>
    </source>
</evidence>
<dbReference type="PANTHER" id="PTHR10706">
    <property type="entry name" value="F-BOX FAMILY PROTEIN"/>
    <property type="match status" value="1"/>
</dbReference>
<dbReference type="Pfam" id="PF12014">
    <property type="entry name" value="Cyclin_D1_bind"/>
    <property type="match status" value="1"/>
</dbReference>
<dbReference type="Gene3D" id="1.20.1280.50">
    <property type="match status" value="1"/>
</dbReference>
<evidence type="ECO:0000313" key="5">
    <source>
        <dbReference type="EMBL" id="KAK3305626.1"/>
    </source>
</evidence>
<sequence>MGKHRHYSSAPGSKSSLLGLPSELLSTILAYLSPTDLANVSETCRAMYGHATADHLWQALVQANVPGQRVISSYPCLSFRELFKKHYPRWFVPKYKIWFSDTGLSGRVIVTRYDQLRGCIEGYQLVANQIDDSDPQIWEGDGESTISDFHPEVKLHLDHPILRLAVDEATDEAEADHIAVRISRPDGREESASSLQASSSTSKDEERPEGNRFQAEIPMRLAGDDHIRSSFIHARACHPSEPGATQLWPPTTVPASRRVASVSVEFVETPDSLGPVHVAASRGAVFDQAFRIHKWIEMRIFGFNPRADPGIGPRLIRIGQEVSTYATLDPKLYTPTPDRPYRGIWVGQYGSHGCEILWINQPDQPDDAFNADGIPRLEHESDEGYERRKHDATIHRGRLEAVKLTGDANVPRGEYSFICDDLGDGGFVRVSDQRPFEGVRVVKSRGHVADHGFVDDFYIFGHLMLISPDRLAHHWIDLKHISYYQRIDIDQFLATH</sequence>
<dbReference type="GeneID" id="87881433"/>
<dbReference type="SUPFAM" id="SSF81383">
    <property type="entry name" value="F-box domain"/>
    <property type="match status" value="1"/>
</dbReference>
<dbReference type="PANTHER" id="PTHR10706:SF130">
    <property type="entry name" value="F-BOX ONLY PROTEIN 31"/>
    <property type="match status" value="1"/>
</dbReference>
<feature type="compositionally biased region" description="Low complexity" evidence="3">
    <location>
        <begin position="192"/>
        <end position="201"/>
    </location>
</feature>
<gene>
    <name evidence="5" type="ORF">B0T15DRAFT_203618</name>
</gene>
<reference evidence="5" key="1">
    <citation type="journal article" date="2023" name="Mol. Phylogenet. Evol.">
        <title>Genome-scale phylogeny and comparative genomics of the fungal order Sordariales.</title>
        <authorList>
            <person name="Hensen N."/>
            <person name="Bonometti L."/>
            <person name="Westerberg I."/>
            <person name="Brannstrom I.O."/>
            <person name="Guillou S."/>
            <person name="Cros-Aarteil S."/>
            <person name="Calhoun S."/>
            <person name="Haridas S."/>
            <person name="Kuo A."/>
            <person name="Mondo S."/>
            <person name="Pangilinan J."/>
            <person name="Riley R."/>
            <person name="LaButti K."/>
            <person name="Andreopoulos B."/>
            <person name="Lipzen A."/>
            <person name="Chen C."/>
            <person name="Yan M."/>
            <person name="Daum C."/>
            <person name="Ng V."/>
            <person name="Clum A."/>
            <person name="Steindorff A."/>
            <person name="Ohm R.A."/>
            <person name="Martin F."/>
            <person name="Silar P."/>
            <person name="Natvig D.O."/>
            <person name="Lalanne C."/>
            <person name="Gautier V."/>
            <person name="Ament-Velasquez S.L."/>
            <person name="Kruys A."/>
            <person name="Hutchinson M.I."/>
            <person name="Powell A.J."/>
            <person name="Barry K."/>
            <person name="Miller A.N."/>
            <person name="Grigoriev I.V."/>
            <person name="Debuchy R."/>
            <person name="Gladieux P."/>
            <person name="Hiltunen Thoren M."/>
            <person name="Johannesson H."/>
        </authorList>
    </citation>
    <scope>NUCLEOTIDE SEQUENCE</scope>
    <source>
        <strain evidence="5">CBS 333.67</strain>
    </source>
</reference>
<keyword evidence="6" id="KW-1185">Reference proteome</keyword>
<dbReference type="AlphaFoldDB" id="A0AAJ0M1K7"/>
<organism evidence="5 6">
    <name type="scientific">Chaetomium strumarium</name>
    <dbReference type="NCBI Taxonomy" id="1170767"/>
    <lineage>
        <taxon>Eukaryota</taxon>
        <taxon>Fungi</taxon>
        <taxon>Dikarya</taxon>
        <taxon>Ascomycota</taxon>
        <taxon>Pezizomycotina</taxon>
        <taxon>Sordariomycetes</taxon>
        <taxon>Sordariomycetidae</taxon>
        <taxon>Sordariales</taxon>
        <taxon>Chaetomiaceae</taxon>
        <taxon>Chaetomium</taxon>
    </lineage>
</organism>
<reference evidence="5" key="2">
    <citation type="submission" date="2023-06" db="EMBL/GenBank/DDBJ databases">
        <authorList>
            <consortium name="Lawrence Berkeley National Laboratory"/>
            <person name="Mondo S.J."/>
            <person name="Hensen N."/>
            <person name="Bonometti L."/>
            <person name="Westerberg I."/>
            <person name="Brannstrom I.O."/>
            <person name="Guillou S."/>
            <person name="Cros-Aarteil S."/>
            <person name="Calhoun S."/>
            <person name="Haridas S."/>
            <person name="Kuo A."/>
            <person name="Pangilinan J."/>
            <person name="Riley R."/>
            <person name="Labutti K."/>
            <person name="Andreopoulos B."/>
            <person name="Lipzen A."/>
            <person name="Chen C."/>
            <person name="Yanf M."/>
            <person name="Daum C."/>
            <person name="Ng V."/>
            <person name="Clum A."/>
            <person name="Steindorff A."/>
            <person name="Ohm R."/>
            <person name="Martin F."/>
            <person name="Silar P."/>
            <person name="Natvig D."/>
            <person name="Lalanne C."/>
            <person name="Gautier V."/>
            <person name="Ament-Velasquez S.L."/>
            <person name="Kruys A."/>
            <person name="Hutchinson M.I."/>
            <person name="Powell A.J."/>
            <person name="Barry K."/>
            <person name="Miller A.N."/>
            <person name="Grigoriev I.V."/>
            <person name="Debuchy R."/>
            <person name="Gladieux P."/>
            <person name="Thoren M.H."/>
            <person name="Johannesson H."/>
        </authorList>
    </citation>
    <scope>NUCLEOTIDE SEQUENCE</scope>
    <source>
        <strain evidence="5">CBS 333.67</strain>
    </source>
</reference>
<evidence type="ECO:0000256" key="3">
    <source>
        <dbReference type="SAM" id="MobiDB-lite"/>
    </source>
</evidence>
<proteinExistence type="predicted"/>
<accession>A0AAJ0M1K7</accession>
<dbReference type="EMBL" id="JAUDZG010000004">
    <property type="protein sequence ID" value="KAK3305626.1"/>
    <property type="molecule type" value="Genomic_DNA"/>
</dbReference>
<dbReference type="InterPro" id="IPR045048">
    <property type="entry name" value="FBXO31/39"/>
</dbReference>
<evidence type="ECO:0000256" key="2">
    <source>
        <dbReference type="ARBA" id="ARBA00022786"/>
    </source>
</evidence>
<dbReference type="Pfam" id="PF12937">
    <property type="entry name" value="F-box-like"/>
    <property type="match status" value="1"/>
</dbReference>
<comment type="caution">
    <text evidence="5">The sequence shown here is derived from an EMBL/GenBank/DDBJ whole genome shotgun (WGS) entry which is preliminary data.</text>
</comment>
<comment type="pathway">
    <text evidence="1">Protein modification; protein ubiquitination.</text>
</comment>
<feature type="region of interest" description="Disordered" evidence="3">
    <location>
        <begin position="181"/>
        <end position="217"/>
    </location>
</feature>
<dbReference type="Proteomes" id="UP001273166">
    <property type="component" value="Unassembled WGS sequence"/>
</dbReference>
<protein>
    <recommendedName>
        <fullName evidence="4">F-box domain-containing protein</fullName>
    </recommendedName>
</protein>
<dbReference type="PROSITE" id="PS50181">
    <property type="entry name" value="FBOX"/>
    <property type="match status" value="1"/>
</dbReference>
<dbReference type="RefSeq" id="XP_062721406.1">
    <property type="nucleotide sequence ID" value="XM_062862604.1"/>
</dbReference>